<sequence length="274" mass="30950">MTKSAVYTEQDVTTIQVLTEKTKTTDNYHEDKHGDEDKCRSSVEVVFFAFVGLLIGFGVGVISMFFKQFIKRNKRQDPTTAETNESLEIRGDPINAYEEIDDTIFVLHDANIYQDEENSDTSSDSSNTEQRSENTQNTDYINPYQPIIPTTDPHLYMTPVANTECNNTDPEDTAVRSSSFSNDDKNGSLRSDSDNLMSRPLHYVELEINTLSEDNKEDNKEPDKYVNISIHANRPTENKASTQNTQYAEIVHTGGGGMGVEWDGLYEHMNTTDT</sequence>
<feature type="compositionally biased region" description="Low complexity" evidence="1">
    <location>
        <begin position="120"/>
        <end position="129"/>
    </location>
</feature>
<evidence type="ECO:0000313" key="4">
    <source>
        <dbReference type="Proteomes" id="UP000596742"/>
    </source>
</evidence>
<accession>A0A8B6ENC2</accession>
<dbReference type="Proteomes" id="UP000596742">
    <property type="component" value="Unassembled WGS sequence"/>
</dbReference>
<feature type="compositionally biased region" description="Basic and acidic residues" evidence="1">
    <location>
        <begin position="182"/>
        <end position="193"/>
    </location>
</feature>
<evidence type="ECO:0000313" key="3">
    <source>
        <dbReference type="EMBL" id="VDI37565.1"/>
    </source>
</evidence>
<evidence type="ECO:0000256" key="1">
    <source>
        <dbReference type="SAM" id="MobiDB-lite"/>
    </source>
</evidence>
<protein>
    <submittedName>
        <fullName evidence="3">Uncharacterized protein</fullName>
    </submittedName>
</protein>
<name>A0A8B6ENC2_MYTGA</name>
<comment type="caution">
    <text evidence="3">The sequence shown here is derived from an EMBL/GenBank/DDBJ whole genome shotgun (WGS) entry which is preliminary data.</text>
</comment>
<feature type="transmembrane region" description="Helical" evidence="2">
    <location>
        <begin position="45"/>
        <end position="66"/>
    </location>
</feature>
<keyword evidence="2" id="KW-1133">Transmembrane helix</keyword>
<gene>
    <name evidence="3" type="ORF">MGAL_10B054197</name>
</gene>
<evidence type="ECO:0000256" key="2">
    <source>
        <dbReference type="SAM" id="Phobius"/>
    </source>
</evidence>
<dbReference type="EMBL" id="UYJE01005465">
    <property type="protein sequence ID" value="VDI37565.1"/>
    <property type="molecule type" value="Genomic_DNA"/>
</dbReference>
<reference evidence="3" key="1">
    <citation type="submission" date="2018-11" db="EMBL/GenBank/DDBJ databases">
        <authorList>
            <person name="Alioto T."/>
            <person name="Alioto T."/>
        </authorList>
    </citation>
    <scope>NUCLEOTIDE SEQUENCE</scope>
</reference>
<organism evidence="3 4">
    <name type="scientific">Mytilus galloprovincialis</name>
    <name type="common">Mediterranean mussel</name>
    <dbReference type="NCBI Taxonomy" id="29158"/>
    <lineage>
        <taxon>Eukaryota</taxon>
        <taxon>Metazoa</taxon>
        <taxon>Spiralia</taxon>
        <taxon>Lophotrochozoa</taxon>
        <taxon>Mollusca</taxon>
        <taxon>Bivalvia</taxon>
        <taxon>Autobranchia</taxon>
        <taxon>Pteriomorphia</taxon>
        <taxon>Mytilida</taxon>
        <taxon>Mytiloidea</taxon>
        <taxon>Mytilidae</taxon>
        <taxon>Mytilinae</taxon>
        <taxon>Mytilus</taxon>
    </lineage>
</organism>
<keyword evidence="2" id="KW-0472">Membrane</keyword>
<dbReference type="AlphaFoldDB" id="A0A8B6ENC2"/>
<feature type="region of interest" description="Disordered" evidence="1">
    <location>
        <begin position="116"/>
        <end position="195"/>
    </location>
</feature>
<dbReference type="OrthoDB" id="6120574at2759"/>
<keyword evidence="4" id="KW-1185">Reference proteome</keyword>
<proteinExistence type="predicted"/>
<keyword evidence="2" id="KW-0812">Transmembrane</keyword>